<dbReference type="HOGENOM" id="CLU_098573_0_0_11"/>
<name>S2Z7D8_9CORY</name>
<comment type="caution">
    <text evidence="1">The sequence shown here is derived from an EMBL/GenBank/DDBJ whole genome shotgun (WGS) entry which is preliminary data.</text>
</comment>
<sequence length="261" mass="27911">MDPRALVYSPAQNVALWVSAWVHGVVSVDDAQDSLWELGVAMDDEVIREVLKLAREARGTDAALGTDVPDVNDGLGAMLRTDGAGVVRLLLGHPGRPLPAGVGDGFGILTPHVLYAWSARPRGDGYARWDVTHCDPLQASEPMMPGEADFTLAQATRQATSLVDALQPRSSAASRLSHPRLIVGTLTDFYEAPGIPPGVTPRAEKLIARANRVSAIIETLKDRVHDHTLDAQLLPLVGPIADARMAAVAAADREFLRGDAW</sequence>
<dbReference type="PATRIC" id="fig|1125779.3.peg.585"/>
<gene>
    <name evidence="1" type="ORF">HMPREF1219_00599</name>
</gene>
<dbReference type="eggNOG" id="ENOG5031HZY">
    <property type="taxonomic scope" value="Bacteria"/>
</dbReference>
<accession>S2Z7D8</accession>
<evidence type="ECO:0000313" key="2">
    <source>
        <dbReference type="Proteomes" id="UP000014408"/>
    </source>
</evidence>
<protein>
    <submittedName>
        <fullName evidence="1">Uncharacterized protein</fullName>
    </submittedName>
</protein>
<dbReference type="AlphaFoldDB" id="S2Z7D8"/>
<dbReference type="EMBL" id="ATBY01000009">
    <property type="protein sequence ID" value="EPD70165.1"/>
    <property type="molecule type" value="Genomic_DNA"/>
</dbReference>
<dbReference type="STRING" id="1125779.HMPREF1219_00599"/>
<organism evidence="1 2">
    <name type="scientific">Corynebacterium pyruviciproducens ATCC BAA-1742</name>
    <dbReference type="NCBI Taxonomy" id="1125779"/>
    <lineage>
        <taxon>Bacteria</taxon>
        <taxon>Bacillati</taxon>
        <taxon>Actinomycetota</taxon>
        <taxon>Actinomycetes</taxon>
        <taxon>Mycobacteriales</taxon>
        <taxon>Corynebacteriaceae</taxon>
        <taxon>Corynebacterium</taxon>
    </lineage>
</organism>
<evidence type="ECO:0000313" key="1">
    <source>
        <dbReference type="EMBL" id="EPD70165.1"/>
    </source>
</evidence>
<proteinExistence type="predicted"/>
<keyword evidence="2" id="KW-1185">Reference proteome</keyword>
<dbReference type="RefSeq" id="WP_016457513.1">
    <property type="nucleotide sequence ID" value="NZ_KE150446.1"/>
</dbReference>
<dbReference type="Proteomes" id="UP000014408">
    <property type="component" value="Unassembled WGS sequence"/>
</dbReference>
<reference evidence="1 2" key="1">
    <citation type="submission" date="2013-05" db="EMBL/GenBank/DDBJ databases">
        <title>The Genome Sequence of Corynebacterium pyruviciproducens 1773O (ATCC BAA-1742).</title>
        <authorList>
            <consortium name="The Broad Institute Genomics Platform"/>
            <person name="Earl A."/>
            <person name="Ward D."/>
            <person name="Feldgarden M."/>
            <person name="Gevers D."/>
            <person name="Tong J."/>
            <person name="Walker B."/>
            <person name="Young S."/>
            <person name="Zeng Q."/>
            <person name="Gargeya S."/>
            <person name="Fitzgerald M."/>
            <person name="Haas B."/>
            <person name="Abouelleil A."/>
            <person name="Allen A.W."/>
            <person name="Alvarado L."/>
            <person name="Arachchi H.M."/>
            <person name="Berlin A.M."/>
            <person name="Chapman S.B."/>
            <person name="Gainer-Dewar J."/>
            <person name="Goldberg J."/>
            <person name="Griggs A."/>
            <person name="Gujja S."/>
            <person name="Hansen M."/>
            <person name="Howarth C."/>
            <person name="Imamovic A."/>
            <person name="Ireland A."/>
            <person name="Larimer J."/>
            <person name="McCowan C."/>
            <person name="Murphy C."/>
            <person name="Pearson M."/>
            <person name="Poon T.W."/>
            <person name="Priest M."/>
            <person name="Roberts A."/>
            <person name="Saif S."/>
            <person name="Shea T."/>
            <person name="Sisk P."/>
            <person name="Sykes S."/>
            <person name="Wortman J."/>
            <person name="Nusbaum C."/>
            <person name="Birren B."/>
        </authorList>
    </citation>
    <scope>NUCLEOTIDE SEQUENCE [LARGE SCALE GENOMIC DNA]</scope>
    <source>
        <strain evidence="1 2">ATCC BAA-1742</strain>
    </source>
</reference>